<organism evidence="1 2">
    <name type="scientific">Saccharothrix variisporea</name>
    <dbReference type="NCBI Taxonomy" id="543527"/>
    <lineage>
        <taxon>Bacteria</taxon>
        <taxon>Bacillati</taxon>
        <taxon>Actinomycetota</taxon>
        <taxon>Actinomycetes</taxon>
        <taxon>Pseudonocardiales</taxon>
        <taxon>Pseudonocardiaceae</taxon>
        <taxon>Saccharothrix</taxon>
    </lineage>
</organism>
<proteinExistence type="predicted"/>
<name>A0A495X240_9PSEU</name>
<dbReference type="AlphaFoldDB" id="A0A495X240"/>
<sequence length="89" mass="10299">MRASRDPAPEYTRLAVDFPARIRRRISIFYLCELRYSSLRVAFCDIRVLSRKPRNICRESAISLVRSAVVAAQVVEPIPCTDGFRLREK</sequence>
<gene>
    <name evidence="1" type="ORF">DFJ66_1126</name>
</gene>
<accession>A0A495X240</accession>
<evidence type="ECO:0000313" key="2">
    <source>
        <dbReference type="Proteomes" id="UP000272729"/>
    </source>
</evidence>
<keyword evidence="2" id="KW-1185">Reference proteome</keyword>
<dbReference type="Proteomes" id="UP000272729">
    <property type="component" value="Unassembled WGS sequence"/>
</dbReference>
<evidence type="ECO:0000313" key="1">
    <source>
        <dbReference type="EMBL" id="RKT67947.1"/>
    </source>
</evidence>
<comment type="caution">
    <text evidence="1">The sequence shown here is derived from an EMBL/GenBank/DDBJ whole genome shotgun (WGS) entry which is preliminary data.</text>
</comment>
<protein>
    <submittedName>
        <fullName evidence="1">Uncharacterized protein</fullName>
    </submittedName>
</protein>
<dbReference type="EMBL" id="RBXR01000001">
    <property type="protein sequence ID" value="RKT67947.1"/>
    <property type="molecule type" value="Genomic_DNA"/>
</dbReference>
<reference evidence="1 2" key="1">
    <citation type="submission" date="2018-10" db="EMBL/GenBank/DDBJ databases">
        <title>Sequencing the genomes of 1000 actinobacteria strains.</title>
        <authorList>
            <person name="Klenk H.-P."/>
        </authorList>
    </citation>
    <scope>NUCLEOTIDE SEQUENCE [LARGE SCALE GENOMIC DNA]</scope>
    <source>
        <strain evidence="1 2">DSM 43911</strain>
    </source>
</reference>